<reference evidence="1" key="1">
    <citation type="submission" date="2020-08" db="EMBL/GenBank/DDBJ databases">
        <title>Multicomponent nature underlies the extraordinary mechanical properties of spider dragline silk.</title>
        <authorList>
            <person name="Kono N."/>
            <person name="Nakamura H."/>
            <person name="Mori M."/>
            <person name="Yoshida Y."/>
            <person name="Ohtoshi R."/>
            <person name="Malay A.D."/>
            <person name="Moran D.A.P."/>
            <person name="Tomita M."/>
            <person name="Numata K."/>
            <person name="Arakawa K."/>
        </authorList>
    </citation>
    <scope>NUCLEOTIDE SEQUENCE</scope>
</reference>
<dbReference type="Proteomes" id="UP000886998">
    <property type="component" value="Unassembled WGS sequence"/>
</dbReference>
<dbReference type="EMBL" id="BMAV01003544">
    <property type="protein sequence ID" value="GFY43208.1"/>
    <property type="molecule type" value="Genomic_DNA"/>
</dbReference>
<name>A0A8X6WXP7_9ARAC</name>
<keyword evidence="2" id="KW-1185">Reference proteome</keyword>
<comment type="caution">
    <text evidence="1">The sequence shown here is derived from an EMBL/GenBank/DDBJ whole genome shotgun (WGS) entry which is preliminary data.</text>
</comment>
<evidence type="ECO:0000313" key="2">
    <source>
        <dbReference type="Proteomes" id="UP000886998"/>
    </source>
</evidence>
<gene>
    <name evidence="1" type="ORF">TNIN_119921</name>
</gene>
<organism evidence="1 2">
    <name type="scientific">Trichonephila inaurata madagascariensis</name>
    <dbReference type="NCBI Taxonomy" id="2747483"/>
    <lineage>
        <taxon>Eukaryota</taxon>
        <taxon>Metazoa</taxon>
        <taxon>Ecdysozoa</taxon>
        <taxon>Arthropoda</taxon>
        <taxon>Chelicerata</taxon>
        <taxon>Arachnida</taxon>
        <taxon>Araneae</taxon>
        <taxon>Araneomorphae</taxon>
        <taxon>Entelegynae</taxon>
        <taxon>Araneoidea</taxon>
        <taxon>Nephilidae</taxon>
        <taxon>Trichonephila</taxon>
        <taxon>Trichonephila inaurata</taxon>
    </lineage>
</organism>
<protein>
    <submittedName>
        <fullName evidence="1">Uncharacterized protein</fullName>
    </submittedName>
</protein>
<accession>A0A8X6WXP7</accession>
<dbReference type="AlphaFoldDB" id="A0A8X6WXP7"/>
<evidence type="ECO:0000313" key="1">
    <source>
        <dbReference type="EMBL" id="GFY43208.1"/>
    </source>
</evidence>
<sequence length="97" mass="10878">MSTRMTVTVNVQESLLRHLAWKNTTAISGVDGYFIHKGRYIFFLLMSTLLKKICLQWFCDYAVHSEGESLNQNAKVNLSRITNGPSGGILTQIRGSV</sequence>
<proteinExistence type="predicted"/>